<dbReference type="PANTHER" id="PTHR24282:SF255">
    <property type="entry name" value="CYTOCHROME P450 72A11-RELATED"/>
    <property type="match status" value="1"/>
</dbReference>
<gene>
    <name evidence="12" type="ORF">QYE76_053986</name>
</gene>
<keyword evidence="5" id="KW-0479">Metal-binding</keyword>
<comment type="subcellular location">
    <subcellularLocation>
        <location evidence="1">Membrane</location>
    </subcellularLocation>
</comment>
<dbReference type="AlphaFoldDB" id="A0AAD8WKD3"/>
<evidence type="ECO:0000256" key="3">
    <source>
        <dbReference type="ARBA" id="ARBA00022617"/>
    </source>
</evidence>
<dbReference type="InterPro" id="IPR001128">
    <property type="entry name" value="Cyt_P450"/>
</dbReference>
<dbReference type="GO" id="GO:0004497">
    <property type="term" value="F:monooxygenase activity"/>
    <property type="evidence" value="ECO:0007669"/>
    <property type="project" value="UniProtKB-KW"/>
</dbReference>
<dbReference type="InterPro" id="IPR036396">
    <property type="entry name" value="Cyt_P450_sf"/>
</dbReference>
<dbReference type="Gene3D" id="1.10.630.10">
    <property type="entry name" value="Cytochrome P450"/>
    <property type="match status" value="1"/>
</dbReference>
<dbReference type="Proteomes" id="UP001231189">
    <property type="component" value="Unassembled WGS sequence"/>
</dbReference>
<evidence type="ECO:0000256" key="5">
    <source>
        <dbReference type="ARBA" id="ARBA00022723"/>
    </source>
</evidence>
<keyword evidence="7" id="KW-0560">Oxidoreductase</keyword>
<keyword evidence="4 11" id="KW-0812">Transmembrane</keyword>
<keyword evidence="13" id="KW-1185">Reference proteome</keyword>
<proteinExistence type="inferred from homology"/>
<evidence type="ECO:0000256" key="6">
    <source>
        <dbReference type="ARBA" id="ARBA00022989"/>
    </source>
</evidence>
<evidence type="ECO:0000256" key="10">
    <source>
        <dbReference type="ARBA" id="ARBA00023136"/>
    </source>
</evidence>
<name>A0AAD8WKD3_LOLMU</name>
<dbReference type="GO" id="GO:0016705">
    <property type="term" value="F:oxidoreductase activity, acting on paired donors, with incorporation or reduction of molecular oxygen"/>
    <property type="evidence" value="ECO:0007669"/>
    <property type="project" value="InterPro"/>
</dbReference>
<keyword evidence="9" id="KW-0503">Monooxygenase</keyword>
<dbReference type="InterPro" id="IPR050665">
    <property type="entry name" value="Cytochrome_P450_Monooxygen"/>
</dbReference>
<keyword evidence="6 11" id="KW-1133">Transmembrane helix</keyword>
<organism evidence="12 13">
    <name type="scientific">Lolium multiflorum</name>
    <name type="common">Italian ryegrass</name>
    <name type="synonym">Lolium perenne subsp. multiflorum</name>
    <dbReference type="NCBI Taxonomy" id="4521"/>
    <lineage>
        <taxon>Eukaryota</taxon>
        <taxon>Viridiplantae</taxon>
        <taxon>Streptophyta</taxon>
        <taxon>Embryophyta</taxon>
        <taxon>Tracheophyta</taxon>
        <taxon>Spermatophyta</taxon>
        <taxon>Magnoliopsida</taxon>
        <taxon>Liliopsida</taxon>
        <taxon>Poales</taxon>
        <taxon>Poaceae</taxon>
        <taxon>BOP clade</taxon>
        <taxon>Pooideae</taxon>
        <taxon>Poodae</taxon>
        <taxon>Poeae</taxon>
        <taxon>Poeae Chloroplast Group 2 (Poeae type)</taxon>
        <taxon>Loliodinae</taxon>
        <taxon>Loliinae</taxon>
        <taxon>Lolium</taxon>
    </lineage>
</organism>
<evidence type="ECO:0000256" key="4">
    <source>
        <dbReference type="ARBA" id="ARBA00022692"/>
    </source>
</evidence>
<evidence type="ECO:0000256" key="11">
    <source>
        <dbReference type="SAM" id="Phobius"/>
    </source>
</evidence>
<comment type="similarity">
    <text evidence="2">Belongs to the cytochrome P450 family.</text>
</comment>
<evidence type="ECO:0000256" key="8">
    <source>
        <dbReference type="ARBA" id="ARBA00023004"/>
    </source>
</evidence>
<dbReference type="GO" id="GO:0005506">
    <property type="term" value="F:iron ion binding"/>
    <property type="evidence" value="ECO:0007669"/>
    <property type="project" value="InterPro"/>
</dbReference>
<keyword evidence="8" id="KW-0408">Iron</keyword>
<dbReference type="EMBL" id="JAUUTY010000003">
    <property type="protein sequence ID" value="KAK1665827.1"/>
    <property type="molecule type" value="Genomic_DNA"/>
</dbReference>
<keyword evidence="3" id="KW-0349">Heme</keyword>
<protein>
    <submittedName>
        <fullName evidence="12">Uncharacterized protein</fullName>
    </submittedName>
</protein>
<evidence type="ECO:0000256" key="2">
    <source>
        <dbReference type="ARBA" id="ARBA00010617"/>
    </source>
</evidence>
<evidence type="ECO:0000313" key="13">
    <source>
        <dbReference type="Proteomes" id="UP001231189"/>
    </source>
</evidence>
<dbReference type="GO" id="GO:0006629">
    <property type="term" value="P:lipid metabolic process"/>
    <property type="evidence" value="ECO:0007669"/>
    <property type="project" value="UniProtKB-ARBA"/>
</dbReference>
<dbReference type="PANTHER" id="PTHR24282">
    <property type="entry name" value="CYTOCHROME P450 FAMILY MEMBER"/>
    <property type="match status" value="1"/>
</dbReference>
<comment type="caution">
    <text evidence="12">The sequence shown here is derived from an EMBL/GenBank/DDBJ whole genome shotgun (WGS) entry which is preliminary data.</text>
</comment>
<evidence type="ECO:0000256" key="1">
    <source>
        <dbReference type="ARBA" id="ARBA00004370"/>
    </source>
</evidence>
<feature type="transmembrane region" description="Helical" evidence="11">
    <location>
        <begin position="15"/>
        <end position="39"/>
    </location>
</feature>
<accession>A0AAD8WKD3</accession>
<evidence type="ECO:0000256" key="7">
    <source>
        <dbReference type="ARBA" id="ARBA00023002"/>
    </source>
</evidence>
<dbReference type="GO" id="GO:0020037">
    <property type="term" value="F:heme binding"/>
    <property type="evidence" value="ECO:0007669"/>
    <property type="project" value="InterPro"/>
</dbReference>
<reference evidence="12" key="1">
    <citation type="submission" date="2023-07" db="EMBL/GenBank/DDBJ databases">
        <title>A chromosome-level genome assembly of Lolium multiflorum.</title>
        <authorList>
            <person name="Chen Y."/>
            <person name="Copetti D."/>
            <person name="Kolliker R."/>
            <person name="Studer B."/>
        </authorList>
    </citation>
    <scope>NUCLEOTIDE SEQUENCE</scope>
    <source>
        <strain evidence="12">02402/16</strain>
        <tissue evidence="12">Leaf</tissue>
    </source>
</reference>
<dbReference type="GO" id="GO:0016020">
    <property type="term" value="C:membrane"/>
    <property type="evidence" value="ECO:0007669"/>
    <property type="project" value="UniProtKB-SubCell"/>
</dbReference>
<sequence>MATRALQMLGEASPWSLAGAAAAMALLWLAAWIAEWAWWTPRRLRRALQAQGLRGTQYRLFTGDVPENARLNREARSKPLPLGSHDIIQRVQPMFSNVIKENGKFSFTWFGPTPRVMIPDPELVREVLSNKFGHYGKQKSSRLGKLLANGLANHQGEKWAKHRRILNPAFHNEKIKVPTYKK</sequence>
<dbReference type="SUPFAM" id="SSF48264">
    <property type="entry name" value="Cytochrome P450"/>
    <property type="match status" value="1"/>
</dbReference>
<dbReference type="Pfam" id="PF00067">
    <property type="entry name" value="p450"/>
    <property type="match status" value="1"/>
</dbReference>
<keyword evidence="10 11" id="KW-0472">Membrane</keyword>
<evidence type="ECO:0000313" key="12">
    <source>
        <dbReference type="EMBL" id="KAK1665827.1"/>
    </source>
</evidence>
<evidence type="ECO:0000256" key="9">
    <source>
        <dbReference type="ARBA" id="ARBA00023033"/>
    </source>
</evidence>